<evidence type="ECO:0000256" key="5">
    <source>
        <dbReference type="ARBA" id="ARBA00023136"/>
    </source>
</evidence>
<feature type="transmembrane region" description="Helical" evidence="6">
    <location>
        <begin position="87"/>
        <end position="111"/>
    </location>
</feature>
<dbReference type="PANTHER" id="PTHR42770:SF8">
    <property type="entry name" value="PUTRESCINE IMPORTER PUUP"/>
    <property type="match status" value="1"/>
</dbReference>
<sequence>MSRQKSLLSLSQVVMFGLAYMTPIIVLGTFGVLAMVTSGAVSGAYAVALLAMLFTAHSYGRMACAYPVAGSAYAYVRHAIDERLGFIAGWAIILDYLFLPMVIWLIGAAYLNSAFPAIPVAAWLIAFIIVTTLINIVGLRLASAINGVMMLIQMLVIVAFVALAIRYIVGDASQPLFSLVPFTGMGEASGTLPMLMAGAAIACYSFLGFDAVTTLTEETRDPQRTLPRAILLITLIGGLIFVVVSYFVQLAAPGGVFENPDAAAYEIARNIGGDLFVSIFLIGLVVGQFASGIAAQASGARLLYAMGRDGLLPKRLLGQLGRYGTPVGGLVLSGMVALLALTMDVLSAASFINFGAFVAFALVNIAVMAHYYVREKRRGLHGAVFFLLFPLIGLFAIVWLMVSLDARALLLGGVWLAIGMLWLCWLTRGFRQPMPELASLTAAQ</sequence>
<dbReference type="EMBL" id="VNFH01000006">
    <property type="protein sequence ID" value="TVU70073.1"/>
    <property type="molecule type" value="Genomic_DNA"/>
</dbReference>
<feature type="transmembrane region" description="Helical" evidence="6">
    <location>
        <begin position="189"/>
        <end position="209"/>
    </location>
</feature>
<dbReference type="Pfam" id="PF13520">
    <property type="entry name" value="AA_permease_2"/>
    <property type="match status" value="1"/>
</dbReference>
<evidence type="ECO:0000256" key="3">
    <source>
        <dbReference type="ARBA" id="ARBA00022692"/>
    </source>
</evidence>
<keyword evidence="8" id="KW-1185">Reference proteome</keyword>
<protein>
    <submittedName>
        <fullName evidence="7">Amino acid permease</fullName>
    </submittedName>
</protein>
<reference evidence="7 8" key="1">
    <citation type="submission" date="2019-07" db="EMBL/GenBank/DDBJ databases">
        <title>Diversity of Bacteria from Kongsfjorden, Arctic.</title>
        <authorList>
            <person name="Yu Y."/>
        </authorList>
    </citation>
    <scope>NUCLEOTIDE SEQUENCE [LARGE SCALE GENOMIC DNA]</scope>
    <source>
        <strain evidence="7 8">SM1923</strain>
    </source>
</reference>
<dbReference type="OrthoDB" id="9804700at2"/>
<gene>
    <name evidence="7" type="ORF">FQP86_09695</name>
</gene>
<feature type="transmembrane region" description="Helical" evidence="6">
    <location>
        <begin position="229"/>
        <end position="248"/>
    </location>
</feature>
<evidence type="ECO:0000256" key="6">
    <source>
        <dbReference type="SAM" id="Phobius"/>
    </source>
</evidence>
<organism evidence="7 8">
    <name type="scientific">Cobetia crustatorum</name>
    <dbReference type="NCBI Taxonomy" id="553385"/>
    <lineage>
        <taxon>Bacteria</taxon>
        <taxon>Pseudomonadati</taxon>
        <taxon>Pseudomonadota</taxon>
        <taxon>Gammaproteobacteria</taxon>
        <taxon>Oceanospirillales</taxon>
        <taxon>Halomonadaceae</taxon>
        <taxon>Cobetia</taxon>
    </lineage>
</organism>
<evidence type="ECO:0000313" key="8">
    <source>
        <dbReference type="Proteomes" id="UP000319941"/>
    </source>
</evidence>
<feature type="transmembrane region" description="Helical" evidence="6">
    <location>
        <begin position="320"/>
        <end position="342"/>
    </location>
</feature>
<comment type="subcellular location">
    <subcellularLocation>
        <location evidence="1">Cell membrane</location>
        <topology evidence="1">Multi-pass membrane protein</topology>
    </subcellularLocation>
</comment>
<accession>A0A558HLR9</accession>
<feature type="transmembrane region" description="Helical" evidence="6">
    <location>
        <begin position="348"/>
        <end position="373"/>
    </location>
</feature>
<feature type="transmembrane region" description="Helical" evidence="6">
    <location>
        <begin position="408"/>
        <end position="426"/>
    </location>
</feature>
<dbReference type="GO" id="GO:0005886">
    <property type="term" value="C:plasma membrane"/>
    <property type="evidence" value="ECO:0007669"/>
    <property type="project" value="UniProtKB-SubCell"/>
</dbReference>
<dbReference type="AlphaFoldDB" id="A0A558HLR9"/>
<evidence type="ECO:0000256" key="2">
    <source>
        <dbReference type="ARBA" id="ARBA00022475"/>
    </source>
</evidence>
<dbReference type="PANTHER" id="PTHR42770">
    <property type="entry name" value="AMINO ACID TRANSPORTER-RELATED"/>
    <property type="match status" value="1"/>
</dbReference>
<feature type="transmembrane region" description="Helical" evidence="6">
    <location>
        <begin position="32"/>
        <end position="54"/>
    </location>
</feature>
<keyword evidence="5 6" id="KW-0472">Membrane</keyword>
<dbReference type="PIRSF" id="PIRSF006060">
    <property type="entry name" value="AA_transporter"/>
    <property type="match status" value="1"/>
</dbReference>
<keyword evidence="4 6" id="KW-1133">Transmembrane helix</keyword>
<dbReference type="Proteomes" id="UP000319941">
    <property type="component" value="Unassembled WGS sequence"/>
</dbReference>
<dbReference type="Gene3D" id="1.20.1740.10">
    <property type="entry name" value="Amino acid/polyamine transporter I"/>
    <property type="match status" value="1"/>
</dbReference>
<evidence type="ECO:0000313" key="7">
    <source>
        <dbReference type="EMBL" id="TVU70073.1"/>
    </source>
</evidence>
<keyword evidence="2" id="KW-1003">Cell membrane</keyword>
<feature type="transmembrane region" description="Helical" evidence="6">
    <location>
        <begin position="275"/>
        <end position="299"/>
    </location>
</feature>
<dbReference type="STRING" id="553385.GCA_000591415_00652"/>
<feature type="transmembrane region" description="Helical" evidence="6">
    <location>
        <begin position="117"/>
        <end position="136"/>
    </location>
</feature>
<comment type="caution">
    <text evidence="7">The sequence shown here is derived from an EMBL/GenBank/DDBJ whole genome shotgun (WGS) entry which is preliminary data.</text>
</comment>
<keyword evidence="3 6" id="KW-0812">Transmembrane</keyword>
<dbReference type="RefSeq" id="WP_088743317.1">
    <property type="nucleotide sequence ID" value="NZ_CAWOWR010000116.1"/>
</dbReference>
<feature type="transmembrane region" description="Helical" evidence="6">
    <location>
        <begin position="148"/>
        <end position="169"/>
    </location>
</feature>
<name>A0A558HLR9_9GAMM</name>
<dbReference type="GO" id="GO:0022857">
    <property type="term" value="F:transmembrane transporter activity"/>
    <property type="evidence" value="ECO:0007669"/>
    <property type="project" value="InterPro"/>
</dbReference>
<dbReference type="InterPro" id="IPR050367">
    <property type="entry name" value="APC_superfamily"/>
</dbReference>
<evidence type="ECO:0000256" key="1">
    <source>
        <dbReference type="ARBA" id="ARBA00004651"/>
    </source>
</evidence>
<dbReference type="InterPro" id="IPR002293">
    <property type="entry name" value="AA/rel_permease1"/>
</dbReference>
<proteinExistence type="predicted"/>
<feature type="transmembrane region" description="Helical" evidence="6">
    <location>
        <begin position="7"/>
        <end position="26"/>
    </location>
</feature>
<feature type="transmembrane region" description="Helical" evidence="6">
    <location>
        <begin position="380"/>
        <end position="402"/>
    </location>
</feature>
<evidence type="ECO:0000256" key="4">
    <source>
        <dbReference type="ARBA" id="ARBA00022989"/>
    </source>
</evidence>